<dbReference type="Gene3D" id="1.20.1250.20">
    <property type="entry name" value="MFS general substrate transporter like domains"/>
    <property type="match status" value="2"/>
</dbReference>
<comment type="similarity">
    <text evidence="2">Belongs to the PucC family.</text>
</comment>
<evidence type="ECO:0000313" key="8">
    <source>
        <dbReference type="Proteomes" id="UP001229244"/>
    </source>
</evidence>
<name>A0AAE3VNP6_9HYPH</name>
<organism evidence="7 8">
    <name type="scientific">Amorphus orientalis</name>
    <dbReference type="NCBI Taxonomy" id="649198"/>
    <lineage>
        <taxon>Bacteria</taxon>
        <taxon>Pseudomonadati</taxon>
        <taxon>Pseudomonadota</taxon>
        <taxon>Alphaproteobacteria</taxon>
        <taxon>Hyphomicrobiales</taxon>
        <taxon>Amorphaceae</taxon>
        <taxon>Amorphus</taxon>
    </lineage>
</organism>
<dbReference type="AlphaFoldDB" id="A0AAE3VNP6"/>
<protein>
    <submittedName>
        <fullName evidence="7">BCD family chlorophyll transporter-like MFS transporter</fullName>
    </submittedName>
</protein>
<proteinExistence type="inferred from homology"/>
<feature type="transmembrane region" description="Helical" evidence="6">
    <location>
        <begin position="174"/>
        <end position="198"/>
    </location>
</feature>
<keyword evidence="4 6" id="KW-1133">Transmembrane helix</keyword>
<dbReference type="PIRSF" id="PIRSF016565">
    <property type="entry name" value="PucC"/>
    <property type="match status" value="1"/>
</dbReference>
<dbReference type="Pfam" id="PF03209">
    <property type="entry name" value="PUCC"/>
    <property type="match status" value="1"/>
</dbReference>
<keyword evidence="8" id="KW-1185">Reference proteome</keyword>
<gene>
    <name evidence="7" type="ORF">J2S73_001926</name>
</gene>
<feature type="transmembrane region" description="Helical" evidence="6">
    <location>
        <begin position="145"/>
        <end position="168"/>
    </location>
</feature>
<dbReference type="PANTHER" id="PTHR23538">
    <property type="entry name" value="44.5 KD BACTERIOCHLOROPHYLL SYNTHASE SUBUNIT"/>
    <property type="match status" value="1"/>
</dbReference>
<comment type="caution">
    <text evidence="7">The sequence shown here is derived from an EMBL/GenBank/DDBJ whole genome shotgun (WGS) entry which is preliminary data.</text>
</comment>
<feature type="transmembrane region" description="Helical" evidence="6">
    <location>
        <begin position="274"/>
        <end position="297"/>
    </location>
</feature>
<evidence type="ECO:0000256" key="5">
    <source>
        <dbReference type="ARBA" id="ARBA00023136"/>
    </source>
</evidence>
<dbReference type="InterPro" id="IPR004896">
    <property type="entry name" value="PucC-rel"/>
</dbReference>
<evidence type="ECO:0000256" key="4">
    <source>
        <dbReference type="ARBA" id="ARBA00022989"/>
    </source>
</evidence>
<evidence type="ECO:0000256" key="6">
    <source>
        <dbReference type="SAM" id="Phobius"/>
    </source>
</evidence>
<dbReference type="RefSeq" id="WP_306885299.1">
    <property type="nucleotide sequence ID" value="NZ_JAUSUL010000002.1"/>
</dbReference>
<sequence length="450" mass="45029">MSGSAPLGWVAIVRLGLVQTALGAIVVLTTSTINRVMVVELMLPAILPGALVALHYAVQILRPRWGHGADRGGRRTVWIIGGMALLAAGATGAAIATALMAVSTLAGVALAVAAFLLVGIGVGAAGTNLLALLASRVAPGRRAPAATIVWLMMIAGFVVTATVAGHFLDPFSSVRLVTVTAVVSVAAFLVAVAALWGVEARGGDRSPAVAEQQAHNRSDFRAALAAVWAEPEARRFTIFVFVSMLAYSAQDLVLEPFAGAVFAMTPGQSTQLAGVQHGGVLIGMIVVALAGAGIGGVRLGTLRGWTIGGCLASAAALALLAVGGSFGPGWPLVPTVFALGAANGVFAVAAIGSMMALAGAREGGSEGIRMGLWGAGQAIAFALGGFVGTAVVDGVRLVVADPAAAYVTVFALEALLFLLSAGLAARVSRAPASSVDPEPVLTRGGADVRA</sequence>
<evidence type="ECO:0000256" key="2">
    <source>
        <dbReference type="ARBA" id="ARBA00008412"/>
    </source>
</evidence>
<feature type="transmembrane region" description="Helical" evidence="6">
    <location>
        <begin position="77"/>
        <end position="102"/>
    </location>
</feature>
<comment type="subcellular location">
    <subcellularLocation>
        <location evidence="1">Membrane</location>
        <topology evidence="1">Multi-pass membrane protein</topology>
    </subcellularLocation>
</comment>
<keyword evidence="3 6" id="KW-0812">Transmembrane</keyword>
<dbReference type="InterPro" id="IPR026036">
    <property type="entry name" value="PucC"/>
</dbReference>
<dbReference type="CDD" id="cd06176">
    <property type="entry name" value="MFS_BCD_PucC-like"/>
    <property type="match status" value="1"/>
</dbReference>
<feature type="transmembrane region" description="Helical" evidence="6">
    <location>
        <begin position="236"/>
        <end position="254"/>
    </location>
</feature>
<feature type="transmembrane region" description="Helical" evidence="6">
    <location>
        <begin position="304"/>
        <end position="326"/>
    </location>
</feature>
<dbReference type="PANTHER" id="PTHR23538:SF1">
    <property type="entry name" value="44.5 KD BACTERIOCHLOROPHYLL SYNTHASE SUBUNIT"/>
    <property type="match status" value="1"/>
</dbReference>
<evidence type="ECO:0000256" key="3">
    <source>
        <dbReference type="ARBA" id="ARBA00022692"/>
    </source>
</evidence>
<dbReference type="Proteomes" id="UP001229244">
    <property type="component" value="Unassembled WGS sequence"/>
</dbReference>
<dbReference type="InterPro" id="IPR036259">
    <property type="entry name" value="MFS_trans_sf"/>
</dbReference>
<dbReference type="GO" id="GO:0016020">
    <property type="term" value="C:membrane"/>
    <property type="evidence" value="ECO:0007669"/>
    <property type="project" value="UniProtKB-SubCell"/>
</dbReference>
<feature type="transmembrane region" description="Helical" evidence="6">
    <location>
        <begin position="33"/>
        <end position="56"/>
    </location>
</feature>
<feature type="transmembrane region" description="Helical" evidence="6">
    <location>
        <begin position="108"/>
        <end position="133"/>
    </location>
</feature>
<dbReference type="SUPFAM" id="SSF103473">
    <property type="entry name" value="MFS general substrate transporter"/>
    <property type="match status" value="1"/>
</dbReference>
<feature type="transmembrane region" description="Helical" evidence="6">
    <location>
        <begin position="370"/>
        <end position="391"/>
    </location>
</feature>
<evidence type="ECO:0000313" key="7">
    <source>
        <dbReference type="EMBL" id="MDQ0315469.1"/>
    </source>
</evidence>
<evidence type="ECO:0000256" key="1">
    <source>
        <dbReference type="ARBA" id="ARBA00004141"/>
    </source>
</evidence>
<accession>A0AAE3VNP6</accession>
<dbReference type="EMBL" id="JAUSUL010000002">
    <property type="protein sequence ID" value="MDQ0315469.1"/>
    <property type="molecule type" value="Genomic_DNA"/>
</dbReference>
<feature type="transmembrane region" description="Helical" evidence="6">
    <location>
        <begin position="332"/>
        <end position="358"/>
    </location>
</feature>
<feature type="transmembrane region" description="Helical" evidence="6">
    <location>
        <begin position="403"/>
        <end position="425"/>
    </location>
</feature>
<reference evidence="7" key="1">
    <citation type="submission" date="2023-07" db="EMBL/GenBank/DDBJ databases">
        <title>Genomic Encyclopedia of Type Strains, Phase IV (KMG-IV): sequencing the most valuable type-strain genomes for metagenomic binning, comparative biology and taxonomic classification.</title>
        <authorList>
            <person name="Goeker M."/>
        </authorList>
    </citation>
    <scope>NUCLEOTIDE SEQUENCE</scope>
    <source>
        <strain evidence="7">DSM 21202</strain>
    </source>
</reference>
<keyword evidence="5 6" id="KW-0472">Membrane</keyword>